<evidence type="ECO:0000256" key="2">
    <source>
        <dbReference type="ARBA" id="ARBA00022448"/>
    </source>
</evidence>
<keyword evidence="2" id="KW-0813">Transport</keyword>
<feature type="transmembrane region" description="Helical" evidence="7">
    <location>
        <begin position="519"/>
        <end position="540"/>
    </location>
</feature>
<feature type="transmembrane region" description="Helical" evidence="7">
    <location>
        <begin position="288"/>
        <end position="314"/>
    </location>
</feature>
<dbReference type="InterPro" id="IPR004680">
    <property type="entry name" value="Cit_transptr-like_dom"/>
</dbReference>
<evidence type="ECO:0000313" key="9">
    <source>
        <dbReference type="EMBL" id="KAJ3429995.1"/>
    </source>
</evidence>
<comment type="caution">
    <text evidence="9">The sequence shown here is derived from an EMBL/GenBank/DDBJ whole genome shotgun (WGS) entry which is preliminary data.</text>
</comment>
<dbReference type="GO" id="GO:0006797">
    <property type="term" value="P:polyphosphate metabolic process"/>
    <property type="evidence" value="ECO:0007669"/>
    <property type="project" value="TreeGrafter"/>
</dbReference>
<evidence type="ECO:0000256" key="3">
    <source>
        <dbReference type="ARBA" id="ARBA00022692"/>
    </source>
</evidence>
<evidence type="ECO:0000256" key="7">
    <source>
        <dbReference type="SAM" id="Phobius"/>
    </source>
</evidence>
<sequence>MSVKLLSDSSSSPSSSSSENDKEPKNEETPLLENSTDLEEDENKENAPVRSMSEINLNSIKPKVVDEQQKLKVKPIPLAVAVVVFLILYFIPIMKKEPAAHKCLAILIFVTIMWASEAIPLFVTSLFIPIPLVWFGVILDSDGKVEEPLTSSRLVAGKFFDPVVLLFLGGFTIAQALHKYELSERLAAFVLKKAGTNPKRILAYVMFLGWFLSCWISNVASTVVCTSVLLPIIRNSIPHGDNFQKAILIGNAFSNAIAGMNTLIASPQNAIALKVVQEVSKHKTSIGFLNWMGVAVPSSFLICVAIYFIILFMYPTKLKKIDLKITKLPKMDYRHYIILGTTIVTVLLMCVNSYIDKYVGDIGITALIPIVVFFGLGLLSNQDFGKLSWTVLLLIGGGLALGYGVQSSKLLRLIADGIGDGVEGQSIWVICLAFMVFAAVIGSLISSTVCAVIILPVIAAVGLKYNHLVLLTVLVTVMTSGSTSLPISSFPNSVSYAIQDHNGEQYLETKDFFKKMDSLFLFVSLFVIMSVGFGICYGMGW</sequence>
<evidence type="ECO:0000256" key="5">
    <source>
        <dbReference type="ARBA" id="ARBA00023136"/>
    </source>
</evidence>
<feature type="transmembrane region" description="Helical" evidence="7">
    <location>
        <begin position="76"/>
        <end position="94"/>
    </location>
</feature>
<feature type="transmembrane region" description="Helical" evidence="7">
    <location>
        <begin position="387"/>
        <end position="406"/>
    </location>
</feature>
<evidence type="ECO:0000259" key="8">
    <source>
        <dbReference type="Pfam" id="PF03600"/>
    </source>
</evidence>
<evidence type="ECO:0000256" key="1">
    <source>
        <dbReference type="ARBA" id="ARBA00004141"/>
    </source>
</evidence>
<dbReference type="Proteomes" id="UP001146793">
    <property type="component" value="Unassembled WGS sequence"/>
</dbReference>
<gene>
    <name evidence="9" type="ORF">M0812_22995</name>
</gene>
<feature type="transmembrane region" description="Helical" evidence="7">
    <location>
        <begin position="426"/>
        <end position="455"/>
    </location>
</feature>
<dbReference type="PANTHER" id="PTHR10283:SF92">
    <property type="entry name" value="LOW-AFFINITY PHOSPHATE TRANSPORTER PHO91"/>
    <property type="match status" value="1"/>
</dbReference>
<feature type="transmembrane region" description="Helical" evidence="7">
    <location>
        <begin position="467"/>
        <end position="487"/>
    </location>
</feature>
<organism evidence="9 10">
    <name type="scientific">Anaeramoeba flamelloides</name>
    <dbReference type="NCBI Taxonomy" id="1746091"/>
    <lineage>
        <taxon>Eukaryota</taxon>
        <taxon>Metamonada</taxon>
        <taxon>Anaeramoebidae</taxon>
        <taxon>Anaeramoeba</taxon>
    </lineage>
</organism>
<feature type="region of interest" description="Disordered" evidence="6">
    <location>
        <begin position="1"/>
        <end position="51"/>
    </location>
</feature>
<feature type="transmembrane region" description="Helical" evidence="7">
    <location>
        <begin position="106"/>
        <end position="139"/>
    </location>
</feature>
<feature type="transmembrane region" description="Helical" evidence="7">
    <location>
        <begin position="201"/>
        <end position="233"/>
    </location>
</feature>
<protein>
    <submittedName>
        <fullName evidence="9">Low-affinity phosphate transporter pho91</fullName>
    </submittedName>
</protein>
<dbReference type="EMBL" id="JANTQA010000051">
    <property type="protein sequence ID" value="KAJ3429995.1"/>
    <property type="molecule type" value="Genomic_DNA"/>
</dbReference>
<feature type="transmembrane region" description="Helical" evidence="7">
    <location>
        <begin position="361"/>
        <end position="380"/>
    </location>
</feature>
<evidence type="ECO:0000256" key="6">
    <source>
        <dbReference type="SAM" id="MobiDB-lite"/>
    </source>
</evidence>
<dbReference type="AlphaFoldDB" id="A0AAV7YM10"/>
<comment type="subcellular location">
    <subcellularLocation>
        <location evidence="1">Membrane</location>
        <topology evidence="1">Multi-pass membrane protein</topology>
    </subcellularLocation>
</comment>
<dbReference type="GO" id="GO:0005315">
    <property type="term" value="F:phosphate transmembrane transporter activity"/>
    <property type="evidence" value="ECO:0007669"/>
    <property type="project" value="TreeGrafter"/>
</dbReference>
<keyword evidence="5 7" id="KW-0472">Membrane</keyword>
<accession>A0AAV7YM10</accession>
<keyword evidence="3 7" id="KW-0812">Transmembrane</keyword>
<reference evidence="9" key="1">
    <citation type="submission" date="2022-08" db="EMBL/GenBank/DDBJ databases">
        <title>Novel sulphate-reducing endosymbionts in the free-living metamonad Anaeramoeba.</title>
        <authorList>
            <person name="Jerlstrom-Hultqvist J."/>
            <person name="Cepicka I."/>
            <person name="Gallot-Lavallee L."/>
            <person name="Salas-Leiva D."/>
            <person name="Curtis B.A."/>
            <person name="Zahonova K."/>
            <person name="Pipaliya S."/>
            <person name="Dacks J."/>
            <person name="Roger A.J."/>
        </authorList>
    </citation>
    <scope>NUCLEOTIDE SEQUENCE</scope>
    <source>
        <strain evidence="9">Busselton2</strain>
    </source>
</reference>
<feature type="compositionally biased region" description="Basic and acidic residues" evidence="6">
    <location>
        <begin position="19"/>
        <end position="28"/>
    </location>
</feature>
<feature type="transmembrane region" description="Helical" evidence="7">
    <location>
        <begin position="335"/>
        <end position="355"/>
    </location>
</feature>
<dbReference type="GO" id="GO:0005886">
    <property type="term" value="C:plasma membrane"/>
    <property type="evidence" value="ECO:0007669"/>
    <property type="project" value="TreeGrafter"/>
</dbReference>
<feature type="compositionally biased region" description="Low complexity" evidence="6">
    <location>
        <begin position="7"/>
        <end position="18"/>
    </location>
</feature>
<feature type="transmembrane region" description="Helical" evidence="7">
    <location>
        <begin position="159"/>
        <end position="180"/>
    </location>
</feature>
<proteinExistence type="predicted"/>
<dbReference type="Pfam" id="PF03600">
    <property type="entry name" value="CitMHS"/>
    <property type="match status" value="1"/>
</dbReference>
<dbReference type="PANTHER" id="PTHR10283">
    <property type="entry name" value="SOLUTE CARRIER FAMILY 13 MEMBER"/>
    <property type="match status" value="1"/>
</dbReference>
<dbReference type="GO" id="GO:0006817">
    <property type="term" value="P:phosphate ion transport"/>
    <property type="evidence" value="ECO:0007669"/>
    <property type="project" value="TreeGrafter"/>
</dbReference>
<evidence type="ECO:0000313" key="10">
    <source>
        <dbReference type="Proteomes" id="UP001146793"/>
    </source>
</evidence>
<name>A0AAV7YM10_9EUKA</name>
<evidence type="ECO:0000256" key="4">
    <source>
        <dbReference type="ARBA" id="ARBA00022989"/>
    </source>
</evidence>
<feature type="domain" description="Citrate transporter-like" evidence="8">
    <location>
        <begin position="112"/>
        <end position="460"/>
    </location>
</feature>
<keyword evidence="4 7" id="KW-1133">Transmembrane helix</keyword>